<dbReference type="AlphaFoldDB" id="A0A841PID3"/>
<protein>
    <submittedName>
        <fullName evidence="2">Uncharacterized protein</fullName>
    </submittedName>
</protein>
<evidence type="ECO:0000256" key="1">
    <source>
        <dbReference type="SAM" id="MobiDB-lite"/>
    </source>
</evidence>
<feature type="compositionally biased region" description="Basic and acidic residues" evidence="1">
    <location>
        <begin position="21"/>
        <end position="37"/>
    </location>
</feature>
<sequence length="45" mass="5004">MTVALELGMIGYRPARMTDHDATGLKQLPERSLRSDARALSSYSH</sequence>
<dbReference type="EMBL" id="JACHEF010000009">
    <property type="protein sequence ID" value="MBB6413731.1"/>
    <property type="molecule type" value="Genomic_DNA"/>
</dbReference>
<gene>
    <name evidence="2" type="ORF">HNQ71_006440</name>
</gene>
<name>A0A841PID3_9HYPH</name>
<evidence type="ECO:0000313" key="2">
    <source>
        <dbReference type="EMBL" id="MBB6413731.1"/>
    </source>
</evidence>
<reference evidence="2 3" key="1">
    <citation type="submission" date="2020-08" db="EMBL/GenBank/DDBJ databases">
        <title>Genomic Encyclopedia of Type Strains, Phase IV (KMG-IV): sequencing the most valuable type-strain genomes for metagenomic binning, comparative biology and taxonomic classification.</title>
        <authorList>
            <person name="Goeker M."/>
        </authorList>
    </citation>
    <scope>NUCLEOTIDE SEQUENCE [LARGE SCALE GENOMIC DNA]</scope>
    <source>
        <strain evidence="2 3">DSM 100039</strain>
    </source>
</reference>
<accession>A0A841PID3</accession>
<dbReference type="Proteomes" id="UP000556329">
    <property type="component" value="Unassembled WGS sequence"/>
</dbReference>
<evidence type="ECO:0000313" key="3">
    <source>
        <dbReference type="Proteomes" id="UP000556329"/>
    </source>
</evidence>
<keyword evidence="3" id="KW-1185">Reference proteome</keyword>
<feature type="region of interest" description="Disordered" evidence="1">
    <location>
        <begin position="21"/>
        <end position="45"/>
    </location>
</feature>
<proteinExistence type="predicted"/>
<comment type="caution">
    <text evidence="2">The sequence shown here is derived from an EMBL/GenBank/DDBJ whole genome shotgun (WGS) entry which is preliminary data.</text>
</comment>
<organism evidence="2 3">
    <name type="scientific">Mesorhizobium sangaii</name>
    <dbReference type="NCBI Taxonomy" id="505389"/>
    <lineage>
        <taxon>Bacteria</taxon>
        <taxon>Pseudomonadati</taxon>
        <taxon>Pseudomonadota</taxon>
        <taxon>Alphaproteobacteria</taxon>
        <taxon>Hyphomicrobiales</taxon>
        <taxon>Phyllobacteriaceae</taxon>
        <taxon>Mesorhizobium</taxon>
    </lineage>
</organism>